<keyword evidence="2" id="KW-1185">Reference proteome</keyword>
<accession>A0ACB9N3R8</accession>
<name>A0ACB9N3R8_9MYRT</name>
<organism evidence="1 2">
    <name type="scientific">Melastoma candidum</name>
    <dbReference type="NCBI Taxonomy" id="119954"/>
    <lineage>
        <taxon>Eukaryota</taxon>
        <taxon>Viridiplantae</taxon>
        <taxon>Streptophyta</taxon>
        <taxon>Embryophyta</taxon>
        <taxon>Tracheophyta</taxon>
        <taxon>Spermatophyta</taxon>
        <taxon>Magnoliopsida</taxon>
        <taxon>eudicotyledons</taxon>
        <taxon>Gunneridae</taxon>
        <taxon>Pentapetalae</taxon>
        <taxon>rosids</taxon>
        <taxon>malvids</taxon>
        <taxon>Myrtales</taxon>
        <taxon>Melastomataceae</taxon>
        <taxon>Melastomatoideae</taxon>
        <taxon>Melastomateae</taxon>
        <taxon>Melastoma</taxon>
    </lineage>
</organism>
<gene>
    <name evidence="1" type="ORF">MLD38_029369</name>
</gene>
<evidence type="ECO:0000313" key="1">
    <source>
        <dbReference type="EMBL" id="KAI4331154.1"/>
    </source>
</evidence>
<dbReference type="Proteomes" id="UP001057402">
    <property type="component" value="Chromosome 8"/>
</dbReference>
<dbReference type="EMBL" id="CM042887">
    <property type="protein sequence ID" value="KAI4331154.1"/>
    <property type="molecule type" value="Genomic_DNA"/>
</dbReference>
<comment type="caution">
    <text evidence="1">The sequence shown here is derived from an EMBL/GenBank/DDBJ whole genome shotgun (WGS) entry which is preliminary data.</text>
</comment>
<protein>
    <submittedName>
        <fullName evidence="1">Uncharacterized protein</fullName>
    </submittedName>
</protein>
<evidence type="ECO:0000313" key="2">
    <source>
        <dbReference type="Proteomes" id="UP001057402"/>
    </source>
</evidence>
<sequence>MKVGSDPHRLWLPPLLRRPPGSSRLVSKPRRVAGASSPYLNLPKSSFLSDPSSYYNPLCLYPASRTLLSRLDLNLRELEIGDIPEERRHKIVAQAATKAHI</sequence>
<reference evidence="2" key="1">
    <citation type="journal article" date="2023" name="Front. Plant Sci.">
        <title>Chromosomal-level genome assembly of Melastoma candidum provides insights into trichome evolution.</title>
        <authorList>
            <person name="Zhong Y."/>
            <person name="Wu W."/>
            <person name="Sun C."/>
            <person name="Zou P."/>
            <person name="Liu Y."/>
            <person name="Dai S."/>
            <person name="Zhou R."/>
        </authorList>
    </citation>
    <scope>NUCLEOTIDE SEQUENCE [LARGE SCALE GENOMIC DNA]</scope>
</reference>
<proteinExistence type="predicted"/>